<protein>
    <submittedName>
        <fullName evidence="1">Uncharacterized protein</fullName>
    </submittedName>
</protein>
<gene>
    <name evidence="1" type="ORF">g.15167</name>
</gene>
<dbReference type="PANTHER" id="PTHR35268">
    <property type="entry name" value="PROTEIN CCSMST1"/>
    <property type="match status" value="1"/>
</dbReference>
<proteinExistence type="predicted"/>
<dbReference type="AlphaFoldDB" id="A0A1B6JKM6"/>
<dbReference type="EMBL" id="GECU01007942">
    <property type="protein sequence ID" value="JAS99764.1"/>
    <property type="molecule type" value="Transcribed_RNA"/>
</dbReference>
<sequence length="159" mass="19138">TRYSFGRALYSLRFTQRNSEIPRFLIHYVWFRHIRCYSEIPDREKPVKFTTSEAASWRAEFSRRGNIYDDTPDAQPFIVSISTGIFLYYFLVWREESDIDENFNIGRNIYDRVEDLEEVQLKLYRQESLNKGKDVRDIDVRLHELERIRLEKKGDVGSI</sequence>
<evidence type="ECO:0000313" key="1">
    <source>
        <dbReference type="EMBL" id="JAS99764.1"/>
    </source>
</evidence>
<reference evidence="1" key="1">
    <citation type="submission" date="2015-11" db="EMBL/GenBank/DDBJ databases">
        <title>De novo transcriptome assembly of four potential Pierce s Disease insect vectors from Arizona vineyards.</title>
        <authorList>
            <person name="Tassone E.E."/>
        </authorList>
    </citation>
    <scope>NUCLEOTIDE SEQUENCE</scope>
</reference>
<accession>A0A1B6JKM6</accession>
<organism evidence="1">
    <name type="scientific">Homalodisca liturata</name>
    <dbReference type="NCBI Taxonomy" id="320908"/>
    <lineage>
        <taxon>Eukaryota</taxon>
        <taxon>Metazoa</taxon>
        <taxon>Ecdysozoa</taxon>
        <taxon>Arthropoda</taxon>
        <taxon>Hexapoda</taxon>
        <taxon>Insecta</taxon>
        <taxon>Pterygota</taxon>
        <taxon>Neoptera</taxon>
        <taxon>Paraneoptera</taxon>
        <taxon>Hemiptera</taxon>
        <taxon>Auchenorrhyncha</taxon>
        <taxon>Membracoidea</taxon>
        <taxon>Cicadellidae</taxon>
        <taxon>Cicadellinae</taxon>
        <taxon>Proconiini</taxon>
        <taxon>Homalodisca</taxon>
    </lineage>
</organism>
<name>A0A1B6JKM6_9HEMI</name>
<feature type="non-terminal residue" evidence="1">
    <location>
        <position position="1"/>
    </location>
</feature>
<dbReference type="InterPro" id="IPR029160">
    <property type="entry name" value="UQCC4"/>
</dbReference>
<dbReference type="PANTHER" id="PTHR35268:SF1">
    <property type="entry name" value="UBIQUINOL-CYTOCHROME-C REDUCTASE COMPLEX ASSEMBLY FACTOR 4"/>
    <property type="match status" value="1"/>
</dbReference>
<dbReference type="Pfam" id="PF15013">
    <property type="entry name" value="CCSMST1"/>
    <property type="match status" value="1"/>
</dbReference>